<evidence type="ECO:0000313" key="3">
    <source>
        <dbReference type="EMBL" id="CAH1640870.1"/>
    </source>
</evidence>
<feature type="region of interest" description="Disordered" evidence="1">
    <location>
        <begin position="960"/>
        <end position="982"/>
    </location>
</feature>
<evidence type="ECO:0000256" key="1">
    <source>
        <dbReference type="SAM" id="MobiDB-lite"/>
    </source>
</evidence>
<feature type="compositionally biased region" description="Basic and acidic residues" evidence="1">
    <location>
        <begin position="971"/>
        <end position="982"/>
    </location>
</feature>
<feature type="chain" id="PRO_5040217469" evidence="2">
    <location>
        <begin position="22"/>
        <end position="1332"/>
    </location>
</feature>
<evidence type="ECO:0000313" key="4">
    <source>
        <dbReference type="Proteomes" id="UP001153321"/>
    </source>
</evidence>
<keyword evidence="4" id="KW-1185">Reference proteome</keyword>
<feature type="compositionally biased region" description="Basic residues" evidence="1">
    <location>
        <begin position="358"/>
        <end position="369"/>
    </location>
</feature>
<protein>
    <submittedName>
        <fullName evidence="3">Uncharacterized protein</fullName>
    </submittedName>
</protein>
<feature type="signal peptide" evidence="2">
    <location>
        <begin position="1"/>
        <end position="21"/>
    </location>
</feature>
<feature type="region of interest" description="Disordered" evidence="1">
    <location>
        <begin position="347"/>
        <end position="377"/>
    </location>
</feature>
<feature type="compositionally biased region" description="Basic residues" evidence="1">
    <location>
        <begin position="175"/>
        <end position="187"/>
    </location>
</feature>
<dbReference type="EMBL" id="LR824552">
    <property type="protein sequence ID" value="CAH1640870.1"/>
    <property type="molecule type" value="Genomic_DNA"/>
</dbReference>
<feature type="region of interest" description="Disordered" evidence="1">
    <location>
        <begin position="1308"/>
        <end position="1332"/>
    </location>
</feature>
<evidence type="ECO:0000256" key="2">
    <source>
        <dbReference type="SAM" id="SignalP"/>
    </source>
</evidence>
<accession>A0A9P0I7L3</accession>
<keyword evidence="2" id="KW-0732">Signal</keyword>
<proteinExistence type="predicted"/>
<dbReference type="Proteomes" id="UP001153321">
    <property type="component" value="Chromosome 21"/>
</dbReference>
<gene>
    <name evidence="3" type="ORF">SPLIT_LOCUS6226</name>
</gene>
<organism evidence="3 4">
    <name type="scientific">Spodoptera littoralis</name>
    <name type="common">Egyptian cotton leafworm</name>
    <dbReference type="NCBI Taxonomy" id="7109"/>
    <lineage>
        <taxon>Eukaryota</taxon>
        <taxon>Metazoa</taxon>
        <taxon>Ecdysozoa</taxon>
        <taxon>Arthropoda</taxon>
        <taxon>Hexapoda</taxon>
        <taxon>Insecta</taxon>
        <taxon>Pterygota</taxon>
        <taxon>Neoptera</taxon>
        <taxon>Endopterygota</taxon>
        <taxon>Lepidoptera</taxon>
        <taxon>Glossata</taxon>
        <taxon>Ditrysia</taxon>
        <taxon>Noctuoidea</taxon>
        <taxon>Noctuidae</taxon>
        <taxon>Amphipyrinae</taxon>
        <taxon>Spodoptera</taxon>
    </lineage>
</organism>
<sequence>MLLALLLHLLIFHLLTARAYALKENKYVPARKDTNFVVKHIDKCPNVGYYFKRDTPPNSVGPGVCYLCFCQGDHTAICWKRENRRCDKLSFRHPEIGNQDSRKRRSPGFADLFFREASRDFFNKNAHPECKPFESSFSEDCPPVDWCIGCTVCDCNADGRWDCHVLSFCPDDKKQKKKKKSARKSMTKKPVETPKPSTTKITEKPKLKPVKKNKPPNKPKNKAPAMMKRGGNNKTQPQRRIIRKPLPRKMNLTTAPVKRRTPIRYKRISPGKAAAAKTIIKKNVVTHKPIEIKTTKHNLEMVLAQKLMQKVMGKLRKSVAAELKNMSAIAIDMAKREQMKNMKKATAKQNGKLNQAKKNTKKNPVKKPMYKSGKPTKTTRNYIRNKRELNSVSISVIPINSTKEYFMAVPNVTVALPVTRIPSNLVLPDNDNSSNIFGSTLSDSTLPENEYYKYFVGNEDHKTKANVSLWDTGITLVNITETVFDLIGAPLTSYASTEKGFIMSNNTRTIANFTEMNPEMNDLKHSKWAHLKILKEKKINALSDRHKSIVKLIAHNSRNRKINNRKYNIVKVVHRTSCMLKSCLSMNTTNSTAHKNSTEDLQYLLKKIMKDFNKTHVNATESTRKKKRKFSILRYLKKIFNKLFKRDKPDRLSKHHLVETLCENFGPCRVSKRDRLKLSGKLGELDRETIQILKSVKIIKGLLKLVELPKSADADVSKQENLNDDITKLNNILKGNFSFNLTDTQKTQVEYIKKNTEEFIVSVRKFAKLLNEIVSILNKHDVKVHKKFDLILTHKSNPKQNPFQSLRSLLIKYNLVQNSFMKQMYEQLNNFESNIHKKPKVSEVTGVNNSVEIENFSRNIIQNLRKLKRLAQTVSSNGRTKRELSRDDDAIEYLLMLMEYLIKQNHPLDAAPVNDGIDLLIEAIKNAPDIKPIKKKVLEYTPATYFETTTYPTTVPIMTENTFTEDDNPSDAEKPSSEDTGKMKLEEAEVKLDDNKEFVDMVADDDKDPEYNHYDRRAGSMKIDEVTEMSYFNRLEQNIAEPENFIATTTPISMEMDSERQDSQDDVNMEKTLTIEQNNLDKSVVAESRAKAKSRARAGVQTVVEADSGAGVEMDVERAAEAAVAAEVGREGRVVTASEARVADISDTNEKKFEVFAGDTDEESSTAAPITEPEPSTTVTTEFYSTQTVRSRTKMRHLNLESYDSESVDKKSKLEWIEENFGRDVPKDFTDFDESVNATTTTIKPVTEIKSIEAQVTDKLDVSNLTKEVTEEAEKNKKKTEKLNAEDVMLRKQMDLLNSLDYGTEKGELFESDSKDPNVEDRSGDTFQSYFI</sequence>
<name>A0A9P0I7L3_SPOLI</name>
<feature type="compositionally biased region" description="Basic residues" evidence="1">
    <location>
        <begin position="207"/>
        <end position="221"/>
    </location>
</feature>
<feature type="compositionally biased region" description="Basic and acidic residues" evidence="1">
    <location>
        <begin position="1308"/>
        <end position="1324"/>
    </location>
</feature>
<feature type="region of interest" description="Disordered" evidence="1">
    <location>
        <begin position="174"/>
        <end position="237"/>
    </location>
</feature>
<reference evidence="3" key="1">
    <citation type="submission" date="2022-02" db="EMBL/GenBank/DDBJ databases">
        <authorList>
            <person name="King R."/>
        </authorList>
    </citation>
    <scope>NUCLEOTIDE SEQUENCE</scope>
</reference>